<evidence type="ECO:0000313" key="3">
    <source>
        <dbReference type="Proteomes" id="UP000184330"/>
    </source>
</evidence>
<evidence type="ECO:0000259" key="1">
    <source>
        <dbReference type="PROSITE" id="PS50097"/>
    </source>
</evidence>
<dbReference type="Proteomes" id="UP000184330">
    <property type="component" value="Unassembled WGS sequence"/>
</dbReference>
<dbReference type="CDD" id="cd18186">
    <property type="entry name" value="BTB_POZ_ZBTB_KLHL-like"/>
    <property type="match status" value="1"/>
</dbReference>
<dbReference type="AlphaFoldDB" id="A0A1L7WXE8"/>
<dbReference type="PANTHER" id="PTHR47843:SF2">
    <property type="entry name" value="BTB DOMAIN-CONTAINING PROTEIN"/>
    <property type="match status" value="1"/>
</dbReference>
<dbReference type="OrthoDB" id="6359816at2759"/>
<proteinExistence type="predicted"/>
<dbReference type="SMART" id="SM00225">
    <property type="entry name" value="BTB"/>
    <property type="match status" value="1"/>
</dbReference>
<sequence length="229" mass="25931">MAKQETPSYPGSIEPKVTSEFSAKSGTEIADILVGSDLKHFKIHEKLLCAKSEFFEKMLHGRLKEAIEQTIRLPEDHAVAFDLFPEWLYSGNLYKADSNIRIMKDLMDCSMSSIITLCREHKKLPTTNIMVWAYQNKKPGSILRTFIAQVLLSVFHEGANPNGDWSLRELSNAISTNGDMGIDFLTILRAATTDDASKKLSTYPYRFYACRYHNHKTGEACPYEVEKAP</sequence>
<name>A0A1L7WXE8_9HELO</name>
<dbReference type="PANTHER" id="PTHR47843">
    <property type="entry name" value="BTB DOMAIN-CONTAINING PROTEIN-RELATED"/>
    <property type="match status" value="1"/>
</dbReference>
<dbReference type="InterPro" id="IPR000210">
    <property type="entry name" value="BTB/POZ_dom"/>
</dbReference>
<evidence type="ECO:0000313" key="2">
    <source>
        <dbReference type="EMBL" id="CZR57447.1"/>
    </source>
</evidence>
<accession>A0A1L7WXE8</accession>
<gene>
    <name evidence="2" type="ORF">PAC_07336</name>
</gene>
<dbReference type="EMBL" id="FJOG01000010">
    <property type="protein sequence ID" value="CZR57447.1"/>
    <property type="molecule type" value="Genomic_DNA"/>
</dbReference>
<feature type="domain" description="BTB" evidence="1">
    <location>
        <begin position="30"/>
        <end position="97"/>
    </location>
</feature>
<dbReference type="InterPro" id="IPR011333">
    <property type="entry name" value="SKP1/BTB/POZ_sf"/>
</dbReference>
<organism evidence="2 3">
    <name type="scientific">Phialocephala subalpina</name>
    <dbReference type="NCBI Taxonomy" id="576137"/>
    <lineage>
        <taxon>Eukaryota</taxon>
        <taxon>Fungi</taxon>
        <taxon>Dikarya</taxon>
        <taxon>Ascomycota</taxon>
        <taxon>Pezizomycotina</taxon>
        <taxon>Leotiomycetes</taxon>
        <taxon>Helotiales</taxon>
        <taxon>Mollisiaceae</taxon>
        <taxon>Phialocephala</taxon>
        <taxon>Phialocephala fortinii species complex</taxon>
    </lineage>
</organism>
<keyword evidence="3" id="KW-1185">Reference proteome</keyword>
<dbReference type="Gene3D" id="3.30.710.10">
    <property type="entry name" value="Potassium Channel Kv1.1, Chain A"/>
    <property type="match status" value="1"/>
</dbReference>
<reference evidence="2 3" key="1">
    <citation type="submission" date="2016-03" db="EMBL/GenBank/DDBJ databases">
        <authorList>
            <person name="Ploux O."/>
        </authorList>
    </citation>
    <scope>NUCLEOTIDE SEQUENCE [LARGE SCALE GENOMIC DNA]</scope>
    <source>
        <strain evidence="2 3">UAMH 11012</strain>
    </source>
</reference>
<dbReference type="PROSITE" id="PS50097">
    <property type="entry name" value="BTB"/>
    <property type="match status" value="1"/>
</dbReference>
<dbReference type="SUPFAM" id="SSF54695">
    <property type="entry name" value="POZ domain"/>
    <property type="match status" value="1"/>
</dbReference>
<dbReference type="Pfam" id="PF00651">
    <property type="entry name" value="BTB"/>
    <property type="match status" value="1"/>
</dbReference>
<protein>
    <recommendedName>
        <fullName evidence="1">BTB domain-containing protein</fullName>
    </recommendedName>
</protein>